<dbReference type="RefSeq" id="WP_093796434.1">
    <property type="nucleotide sequence ID" value="NZ_CP155571.1"/>
</dbReference>
<reference evidence="1" key="1">
    <citation type="submission" date="2024-05" db="EMBL/GenBank/DDBJ databases">
        <title>Isolation and characterization of Sporomusa carbonis sp. nov., a carboxydotrophic hydrogenogen in the genus of Sporomusa isolated from a charcoal burning pile.</title>
        <authorList>
            <person name="Boeer T."/>
            <person name="Rosenbaum F."/>
            <person name="Eysell L."/>
            <person name="Mueller V."/>
            <person name="Daniel R."/>
            <person name="Poehlein A."/>
        </authorList>
    </citation>
    <scope>NUCLEOTIDE SEQUENCE [LARGE SCALE GENOMIC DNA]</scope>
    <source>
        <strain evidence="1">DSM 3132</strain>
    </source>
</reference>
<protein>
    <submittedName>
        <fullName evidence="1">Uncharacterized protein</fullName>
    </submittedName>
</protein>
<sequence length="149" mass="17521">MKKQIRINGINRLNESRMNPTTIEPNTSFTVSIDKLKAFSKLNDNIVKKIADITSQTYLIESKLKNQEYRNLIKIRLFAEQSQEVAIKIDSLIYKVLFKFSKPIINNQIEEFGETVNYMEEIAQYCQMLIIMVEKLRVRINKFLPESKI</sequence>
<dbReference type="Proteomes" id="UP000216052">
    <property type="component" value="Chromosome"/>
</dbReference>
<organism evidence="1 2">
    <name type="scientific">Sporomusa acidovorans (strain ATCC 49682 / DSM 3132 / Mol)</name>
    <dbReference type="NCBI Taxonomy" id="1123286"/>
    <lineage>
        <taxon>Bacteria</taxon>
        <taxon>Bacillati</taxon>
        <taxon>Bacillota</taxon>
        <taxon>Negativicutes</taxon>
        <taxon>Selenomonadales</taxon>
        <taxon>Sporomusaceae</taxon>
        <taxon>Sporomusa</taxon>
    </lineage>
</organism>
<evidence type="ECO:0000313" key="1">
    <source>
        <dbReference type="EMBL" id="XFO75509.1"/>
    </source>
</evidence>
<keyword evidence="2" id="KW-1185">Reference proteome</keyword>
<gene>
    <name evidence="1" type="ORF">SPACI_056300</name>
</gene>
<name>A0ABZ3JC01_SPOA4</name>
<evidence type="ECO:0000313" key="2">
    <source>
        <dbReference type="Proteomes" id="UP000216052"/>
    </source>
</evidence>
<proteinExistence type="predicted"/>
<dbReference type="EMBL" id="CP155571">
    <property type="protein sequence ID" value="XFO75509.1"/>
    <property type="molecule type" value="Genomic_DNA"/>
</dbReference>
<accession>A0ABZ3JC01</accession>